<keyword evidence="1" id="KW-0812">Transmembrane</keyword>
<evidence type="ECO:0000313" key="3">
    <source>
        <dbReference type="Proteomes" id="UP000239814"/>
    </source>
</evidence>
<keyword evidence="1" id="KW-0472">Membrane</keyword>
<keyword evidence="3" id="KW-1185">Reference proteome</keyword>
<feature type="transmembrane region" description="Helical" evidence="1">
    <location>
        <begin position="12"/>
        <end position="32"/>
    </location>
</feature>
<evidence type="ECO:0000313" key="2">
    <source>
        <dbReference type="EMBL" id="AVM01761.1"/>
    </source>
</evidence>
<reference evidence="2 3" key="1">
    <citation type="submission" date="2018-03" db="EMBL/GenBank/DDBJ databases">
        <title>Characteristics and genome of n-alkane degrading marine bacteria Gordonia iterans isolated from crude oil contaminated in Tae-an, South Korea.</title>
        <authorList>
            <person name="Lee S.-S."/>
            <person name="Kim H."/>
        </authorList>
    </citation>
    <scope>NUCLEOTIDE SEQUENCE [LARGE SCALE GENOMIC DNA]</scope>
    <source>
        <strain evidence="2 3">Co17</strain>
    </source>
</reference>
<dbReference type="KEGG" id="git:C6V83_17350"/>
<feature type="transmembrane region" description="Helical" evidence="1">
    <location>
        <begin position="108"/>
        <end position="131"/>
    </location>
</feature>
<organism evidence="2 3">
    <name type="scientific">Gordonia iterans</name>
    <dbReference type="NCBI Taxonomy" id="1004901"/>
    <lineage>
        <taxon>Bacteria</taxon>
        <taxon>Bacillati</taxon>
        <taxon>Actinomycetota</taxon>
        <taxon>Actinomycetes</taxon>
        <taxon>Mycobacteriales</taxon>
        <taxon>Gordoniaceae</taxon>
        <taxon>Gordonia</taxon>
    </lineage>
</organism>
<dbReference type="Proteomes" id="UP000239814">
    <property type="component" value="Chromosome"/>
</dbReference>
<name>A0A2S0KJE0_9ACTN</name>
<proteinExistence type="predicted"/>
<keyword evidence="1" id="KW-1133">Transmembrane helix</keyword>
<dbReference type="RefSeq" id="WP_105943464.1">
    <property type="nucleotide sequence ID" value="NZ_CP027433.1"/>
</dbReference>
<gene>
    <name evidence="2" type="ORF">C6V83_17350</name>
</gene>
<dbReference type="EMBL" id="CP027433">
    <property type="protein sequence ID" value="AVM01761.1"/>
    <property type="molecule type" value="Genomic_DNA"/>
</dbReference>
<protein>
    <submittedName>
        <fullName evidence="2">Uncharacterized protein</fullName>
    </submittedName>
</protein>
<sequence length="142" mass="16012">MLPTLNGRIQLRILVTAVVGGIWTALLAPVLPTGLSVARTYRDAYVILGVLIALGVLWELVYHLLMQFRWEKDWPTLFGLLTGVSEGVVLWLVMRFVLPGFLPPAPAFALQFVTTWLIVWLVLNGPLRAIFVRQRFRGGRFV</sequence>
<dbReference type="OrthoDB" id="4546196at2"/>
<dbReference type="AlphaFoldDB" id="A0A2S0KJE0"/>
<evidence type="ECO:0000256" key="1">
    <source>
        <dbReference type="SAM" id="Phobius"/>
    </source>
</evidence>
<accession>A0A2S0KJE0</accession>
<feature type="transmembrane region" description="Helical" evidence="1">
    <location>
        <begin position="44"/>
        <end position="65"/>
    </location>
</feature>
<feature type="transmembrane region" description="Helical" evidence="1">
    <location>
        <begin position="77"/>
        <end position="102"/>
    </location>
</feature>